<reference evidence="2" key="1">
    <citation type="submission" date="2020-11" db="EMBL/GenBank/DDBJ databases">
        <authorList>
            <consortium name="DOE Joint Genome Institute"/>
            <person name="Ahrendt S."/>
            <person name="Riley R."/>
            <person name="Andreopoulos W."/>
            <person name="Labutti K."/>
            <person name="Pangilinan J."/>
            <person name="Ruiz-Duenas F.J."/>
            <person name="Barrasa J.M."/>
            <person name="Sanchez-Garcia M."/>
            <person name="Camarero S."/>
            <person name="Miyauchi S."/>
            <person name="Serrano A."/>
            <person name="Linde D."/>
            <person name="Babiker R."/>
            <person name="Drula E."/>
            <person name="Ayuso-Fernandez I."/>
            <person name="Pacheco R."/>
            <person name="Padilla G."/>
            <person name="Ferreira P."/>
            <person name="Barriuso J."/>
            <person name="Kellner H."/>
            <person name="Castanera R."/>
            <person name="Alfaro M."/>
            <person name="Ramirez L."/>
            <person name="Pisabarro A.G."/>
            <person name="Kuo A."/>
            <person name="Tritt A."/>
            <person name="Lipzen A."/>
            <person name="He G."/>
            <person name="Yan M."/>
            <person name="Ng V."/>
            <person name="Cullen D."/>
            <person name="Martin F."/>
            <person name="Rosso M.-N."/>
            <person name="Henrissat B."/>
            <person name="Hibbett D."/>
            <person name="Martinez A.T."/>
            <person name="Grigoriev I.V."/>
        </authorList>
    </citation>
    <scope>NUCLEOTIDE SEQUENCE</scope>
    <source>
        <strain evidence="2">AH 40177</strain>
    </source>
</reference>
<dbReference type="Proteomes" id="UP000772434">
    <property type="component" value="Unassembled WGS sequence"/>
</dbReference>
<dbReference type="AlphaFoldDB" id="A0A9P5PBS7"/>
<feature type="signal peptide" evidence="1">
    <location>
        <begin position="1"/>
        <end position="22"/>
    </location>
</feature>
<keyword evidence="1" id="KW-0732">Signal</keyword>
<evidence type="ECO:0000313" key="2">
    <source>
        <dbReference type="EMBL" id="KAF9060262.1"/>
    </source>
</evidence>
<accession>A0A9P5PBS7</accession>
<dbReference type="EMBL" id="JADNRY010000252">
    <property type="protein sequence ID" value="KAF9060262.1"/>
    <property type="molecule type" value="Genomic_DNA"/>
</dbReference>
<organism evidence="2 3">
    <name type="scientific">Rhodocollybia butyracea</name>
    <dbReference type="NCBI Taxonomy" id="206335"/>
    <lineage>
        <taxon>Eukaryota</taxon>
        <taxon>Fungi</taxon>
        <taxon>Dikarya</taxon>
        <taxon>Basidiomycota</taxon>
        <taxon>Agaricomycotina</taxon>
        <taxon>Agaricomycetes</taxon>
        <taxon>Agaricomycetidae</taxon>
        <taxon>Agaricales</taxon>
        <taxon>Marasmiineae</taxon>
        <taxon>Omphalotaceae</taxon>
        <taxon>Rhodocollybia</taxon>
    </lineage>
</organism>
<evidence type="ECO:0000313" key="3">
    <source>
        <dbReference type="Proteomes" id="UP000772434"/>
    </source>
</evidence>
<proteinExistence type="predicted"/>
<gene>
    <name evidence="2" type="ORF">BDP27DRAFT_1430297</name>
</gene>
<comment type="caution">
    <text evidence="2">The sequence shown here is derived from an EMBL/GenBank/DDBJ whole genome shotgun (WGS) entry which is preliminary data.</text>
</comment>
<protein>
    <submittedName>
        <fullName evidence="2">Uncharacterized protein</fullName>
    </submittedName>
</protein>
<keyword evidence="3" id="KW-1185">Reference proteome</keyword>
<name>A0A9P5PBS7_9AGAR</name>
<feature type="chain" id="PRO_5040398355" evidence="1">
    <location>
        <begin position="23"/>
        <end position="205"/>
    </location>
</feature>
<evidence type="ECO:0000256" key="1">
    <source>
        <dbReference type="SAM" id="SignalP"/>
    </source>
</evidence>
<sequence length="205" mass="22892">MFFTRHSLCFVLLAFLISPACAMPTLERRDATKYTVTVFDERGKLVSKVATEALQHIKASINAMGPSIKDPGPKNIVLAAGQTPDAEMEFDPTIRIHYKLFGGKFCDFDEDGRECYAYVITSHYIMLGSVVAGKDGHVVEEAHNPLHDSKAQGVLDREYLAFLTEFLLVEPWVLAMKERQTEASITVRNALGVLIMRKHNIHLPG</sequence>